<dbReference type="SUPFAM" id="SSF64268">
    <property type="entry name" value="PX domain"/>
    <property type="match status" value="1"/>
</dbReference>
<evidence type="ECO:0000256" key="1">
    <source>
        <dbReference type="ARBA" id="ARBA00022737"/>
    </source>
</evidence>
<dbReference type="KEGG" id="ehx:EMIHUDRAFT_454582"/>
<dbReference type="Gene3D" id="3.40.20.10">
    <property type="entry name" value="Severin"/>
    <property type="match status" value="3"/>
</dbReference>
<evidence type="ECO:0000313" key="4">
    <source>
        <dbReference type="EnsemblProtists" id="EOD38797"/>
    </source>
</evidence>
<dbReference type="PANTHER" id="PTHR11977">
    <property type="entry name" value="VILLIN"/>
    <property type="match status" value="1"/>
</dbReference>
<dbReference type="GO" id="GO:0035091">
    <property type="term" value="F:phosphatidylinositol binding"/>
    <property type="evidence" value="ECO:0007669"/>
    <property type="project" value="InterPro"/>
</dbReference>
<dbReference type="STRING" id="2903.R1DUI1"/>
<dbReference type="InterPro" id="IPR001683">
    <property type="entry name" value="PX_dom"/>
</dbReference>
<protein>
    <recommendedName>
        <fullName evidence="3">PX domain-containing protein</fullName>
    </recommendedName>
</protein>
<dbReference type="GeneID" id="17284068"/>
<dbReference type="GO" id="GO:0051015">
    <property type="term" value="F:actin filament binding"/>
    <property type="evidence" value="ECO:0007669"/>
    <property type="project" value="InterPro"/>
</dbReference>
<dbReference type="EnsemblProtists" id="EOD38797">
    <property type="protein sequence ID" value="EOD38797"/>
    <property type="gene ID" value="EMIHUDRAFT_454582"/>
</dbReference>
<dbReference type="HOGENOM" id="CLU_337220_0_0_1"/>
<dbReference type="CDD" id="cd06093">
    <property type="entry name" value="PX_domain"/>
    <property type="match status" value="1"/>
</dbReference>
<dbReference type="PANTHER" id="PTHR11977:SF51">
    <property type="entry name" value="PROTEIN FLIGHTLESS-1 HOMOLOG"/>
    <property type="match status" value="1"/>
</dbReference>
<keyword evidence="5" id="KW-1185">Reference proteome</keyword>
<reference evidence="5" key="1">
    <citation type="journal article" date="2013" name="Nature">
        <title>Pan genome of the phytoplankton Emiliania underpins its global distribution.</title>
        <authorList>
            <person name="Read B.A."/>
            <person name="Kegel J."/>
            <person name="Klute M.J."/>
            <person name="Kuo A."/>
            <person name="Lefebvre S.C."/>
            <person name="Maumus F."/>
            <person name="Mayer C."/>
            <person name="Miller J."/>
            <person name="Monier A."/>
            <person name="Salamov A."/>
            <person name="Young J."/>
            <person name="Aguilar M."/>
            <person name="Claverie J.M."/>
            <person name="Frickenhaus S."/>
            <person name="Gonzalez K."/>
            <person name="Herman E.K."/>
            <person name="Lin Y.C."/>
            <person name="Napier J."/>
            <person name="Ogata H."/>
            <person name="Sarno A.F."/>
            <person name="Shmutz J."/>
            <person name="Schroeder D."/>
            <person name="de Vargas C."/>
            <person name="Verret F."/>
            <person name="von Dassow P."/>
            <person name="Valentin K."/>
            <person name="Van de Peer Y."/>
            <person name="Wheeler G."/>
            <person name="Dacks J.B."/>
            <person name="Delwiche C.F."/>
            <person name="Dyhrman S.T."/>
            <person name="Glockner G."/>
            <person name="John U."/>
            <person name="Richards T."/>
            <person name="Worden A.Z."/>
            <person name="Zhang X."/>
            <person name="Grigoriev I.V."/>
            <person name="Allen A.E."/>
            <person name="Bidle K."/>
            <person name="Borodovsky M."/>
            <person name="Bowler C."/>
            <person name="Brownlee C."/>
            <person name="Cock J.M."/>
            <person name="Elias M."/>
            <person name="Gladyshev V.N."/>
            <person name="Groth M."/>
            <person name="Guda C."/>
            <person name="Hadaegh A."/>
            <person name="Iglesias-Rodriguez M.D."/>
            <person name="Jenkins J."/>
            <person name="Jones B.M."/>
            <person name="Lawson T."/>
            <person name="Leese F."/>
            <person name="Lindquist E."/>
            <person name="Lobanov A."/>
            <person name="Lomsadze A."/>
            <person name="Malik S.B."/>
            <person name="Marsh M.E."/>
            <person name="Mackinder L."/>
            <person name="Mock T."/>
            <person name="Mueller-Roeber B."/>
            <person name="Pagarete A."/>
            <person name="Parker M."/>
            <person name="Probert I."/>
            <person name="Quesneville H."/>
            <person name="Raines C."/>
            <person name="Rensing S.A."/>
            <person name="Riano-Pachon D.M."/>
            <person name="Richier S."/>
            <person name="Rokitta S."/>
            <person name="Shiraiwa Y."/>
            <person name="Soanes D.M."/>
            <person name="van der Giezen M."/>
            <person name="Wahlund T.M."/>
            <person name="Williams B."/>
            <person name="Wilson W."/>
            <person name="Wolfe G."/>
            <person name="Wurch L.L."/>
        </authorList>
    </citation>
    <scope>NUCLEOTIDE SEQUENCE</scope>
</reference>
<feature type="domain" description="PX" evidence="3">
    <location>
        <begin position="33"/>
        <end position="88"/>
    </location>
</feature>
<dbReference type="InterPro" id="IPR029006">
    <property type="entry name" value="ADF-H/Gelsolin-like_dom_sf"/>
</dbReference>
<proteinExistence type="predicted"/>
<reference evidence="4" key="2">
    <citation type="submission" date="2024-10" db="UniProtKB">
        <authorList>
            <consortium name="EnsemblProtists"/>
        </authorList>
    </citation>
    <scope>IDENTIFICATION</scope>
</reference>
<dbReference type="AlphaFoldDB" id="A0A0D3KSR2"/>
<dbReference type="Proteomes" id="UP000013827">
    <property type="component" value="Unassembled WGS sequence"/>
</dbReference>
<dbReference type="PaxDb" id="2903-EOD38797"/>
<dbReference type="SUPFAM" id="SSF50729">
    <property type="entry name" value="PH domain-like"/>
    <property type="match status" value="1"/>
</dbReference>
<organism evidence="4 5">
    <name type="scientific">Emiliania huxleyi (strain CCMP1516)</name>
    <dbReference type="NCBI Taxonomy" id="280463"/>
    <lineage>
        <taxon>Eukaryota</taxon>
        <taxon>Haptista</taxon>
        <taxon>Haptophyta</taxon>
        <taxon>Prymnesiophyceae</taxon>
        <taxon>Isochrysidales</taxon>
        <taxon>Noelaerhabdaceae</taxon>
        <taxon>Emiliania</taxon>
    </lineage>
</organism>
<dbReference type="eggNOG" id="KOG0443">
    <property type="taxonomic scope" value="Eukaryota"/>
</dbReference>
<dbReference type="InterPro" id="IPR036871">
    <property type="entry name" value="PX_dom_sf"/>
</dbReference>
<evidence type="ECO:0000259" key="3">
    <source>
        <dbReference type="Pfam" id="PF00787"/>
    </source>
</evidence>
<dbReference type="Pfam" id="PF00787">
    <property type="entry name" value="PX"/>
    <property type="match status" value="1"/>
</dbReference>
<dbReference type="SMART" id="SM00262">
    <property type="entry name" value="GEL"/>
    <property type="match status" value="3"/>
</dbReference>
<evidence type="ECO:0000313" key="5">
    <source>
        <dbReference type="Proteomes" id="UP000013827"/>
    </source>
</evidence>
<keyword evidence="1" id="KW-0677">Repeat</keyword>
<name>A0A0D3KSR2_EMIH1</name>
<sequence>MSCTIRAAHPHIAYLVRVHSDLGTFPSERTWYELRFSRIAKLHAELAELHPGLQLPGLPRTRWFANRHPSYVAEICSDLERYFMQLLASWCRQYESYDGFLMLLDAAHHGLATPAPADGGGKRTAGAAAVLCVQLCATVEAEVGGRCSQAREARGEESALFRSLVGGSLEELLEEPLGEGAEAAPAVYWRTPPAEAAPRPRLFGVRGGRRGCLGELAQLRAVGCASLLEDDACYVLDAPSAGASDAYALLLAQSLRSNDRRGARSEGCESTVFRSLFQRWHWAREASLEWAEPAEGPAPAPPVAVGRSRSGGARAAVDPGSEMLNVWLLSEGPPALLPDSELGIFFSGSAFMVLYSCSRGGVPHSSLHFWRGSGARQRGSGVPIRRFLTWRFRLQPLLLQLGPAVVPEILEEGDEPPSFVELLEGLIVLSGSHPGAGCVEEEDYAPFGQEESAADDDSPAGGEPAREHTGAAAASSLSALRGSAEAALFQWEGSHSSPEVRAAAAAVAERFAGALSGRVEVVAEASEPAEFWQSLLVGAGHRPSMWRVWARGRGFERVQWLHGPCGRPEQWMLQPEAVCLVDGGACTFVWVGRDASEEDEALATALASRYGQTFEPAMQLSHALAGSEPDELRRLFHGWTVARGRDDTRQLDDLEDARDALQQGSGLIGRAPRCTGARARPRRRERMTRLLVPREPDTLAVPTLQAIGVAFSEVDLAREGPRGVHALRRLLAAAGASGSLSKLLPVAVLDGRLSGAVSVRDLPPDECLHAGWLRKEGDLFTPRKRRWAVVQPRQLLLFKSPLPVEKAELIVELGRSSTRTLPGYHFEGVDLAKWVAALQRARSYS</sequence>
<feature type="region of interest" description="Disordered" evidence="2">
    <location>
        <begin position="293"/>
        <end position="314"/>
    </location>
</feature>
<dbReference type="InterPro" id="IPR007122">
    <property type="entry name" value="Villin/Gelsolin"/>
</dbReference>
<feature type="region of interest" description="Disordered" evidence="2">
    <location>
        <begin position="450"/>
        <end position="474"/>
    </location>
</feature>
<dbReference type="SUPFAM" id="SSF55753">
    <property type="entry name" value="Actin depolymerizing proteins"/>
    <property type="match status" value="3"/>
</dbReference>
<dbReference type="RefSeq" id="XP_005791226.1">
    <property type="nucleotide sequence ID" value="XM_005791169.1"/>
</dbReference>
<dbReference type="Gene3D" id="3.30.1520.10">
    <property type="entry name" value="Phox-like domain"/>
    <property type="match status" value="1"/>
</dbReference>
<evidence type="ECO:0000256" key="2">
    <source>
        <dbReference type="SAM" id="MobiDB-lite"/>
    </source>
</evidence>
<accession>A0A0D3KSR2</accession>
<dbReference type="PRINTS" id="PR00597">
    <property type="entry name" value="GELSOLIN"/>
</dbReference>